<evidence type="ECO:0000313" key="1">
    <source>
        <dbReference type="EMBL" id="SLM19992.1"/>
    </source>
</evidence>
<sequence>MDMTEREISEHRLYNQFITNRRDQDHVVQNLCGLQAQYEKEALRSLLLRITEKSIEYASLVKCWTLRGTIHMIHETDLPVFLHTGSLSKYAEEQWRACSSIPMNRKIFFADLILEALQEGNCTRDALKKRCSEKGMDETESRAYFFNPWGGIIRYLVETGRICYLVGNRSPTYALAPPFVPLGHDAAWEIIIDRYFSTFGPATMRDASYFLGKSQQFIQKHMAVDRLKTAQCGKKTYFYRNDAVGKGVPACILLPGFDPLLMAFFKEDSLFFERKDIRNIYSLTGIVYPTVMVRGKIVARWKQSGGKIHMAPFKSLPAKEKSLIEKSIEDRGAVDVVWEG</sequence>
<protein>
    <recommendedName>
        <fullName evidence="2">Winged helix DNA-binding domain-containing protein</fullName>
    </recommendedName>
</protein>
<name>A0A3P3XUJ4_9SPIR</name>
<dbReference type="PANTHER" id="PTHR38479">
    <property type="entry name" value="LMO0824 PROTEIN"/>
    <property type="match status" value="1"/>
</dbReference>
<gene>
    <name evidence="1" type="ORF">SPIRO4BDMA_80099</name>
</gene>
<dbReference type="AlphaFoldDB" id="A0A3P3XUJ4"/>
<dbReference type="Pfam" id="PF06224">
    <property type="entry name" value="AlkZ-like"/>
    <property type="match status" value="1"/>
</dbReference>
<dbReference type="PANTHER" id="PTHR38479:SF2">
    <property type="entry name" value="WINGED HELIX DNA-BINDING DOMAIN-CONTAINING PROTEIN"/>
    <property type="match status" value="1"/>
</dbReference>
<proteinExistence type="predicted"/>
<reference evidence="1" key="1">
    <citation type="submission" date="2017-02" db="EMBL/GenBank/DDBJ databases">
        <authorList>
            <person name="Regsiter A."/>
            <person name="William W."/>
        </authorList>
    </citation>
    <scope>NUCLEOTIDE SEQUENCE</scope>
    <source>
        <strain evidence="1">BdmA 4</strain>
    </source>
</reference>
<accession>A0A3P3XUJ4</accession>
<organism evidence="1">
    <name type="scientific">uncultured spirochete</name>
    <dbReference type="NCBI Taxonomy" id="156406"/>
    <lineage>
        <taxon>Bacteria</taxon>
        <taxon>Pseudomonadati</taxon>
        <taxon>Spirochaetota</taxon>
        <taxon>Spirochaetia</taxon>
        <taxon>Spirochaetales</taxon>
        <taxon>environmental samples</taxon>
    </lineage>
</organism>
<dbReference type="InterPro" id="IPR009351">
    <property type="entry name" value="AlkZ-like"/>
</dbReference>
<evidence type="ECO:0008006" key="2">
    <source>
        <dbReference type="Google" id="ProtNLM"/>
    </source>
</evidence>
<dbReference type="EMBL" id="FWDO01000008">
    <property type="protein sequence ID" value="SLM19992.1"/>
    <property type="molecule type" value="Genomic_DNA"/>
</dbReference>